<sequence>MAFAGSIQDRLRGRDEVKRYRGYPVNVSGHVEKLQDYSHSCHHLGEIKEQQRRIEALEEKLRRSDEAKLQMKTEIDLLKDQLQEKEFVQKRNETIIESQKQLAVGYACHRTASIGTGEFPTSRREHFQ</sequence>
<dbReference type="EMBL" id="CAXAMN010028650">
    <property type="protein sequence ID" value="CAK9117317.1"/>
    <property type="molecule type" value="Genomic_DNA"/>
</dbReference>
<comment type="caution">
    <text evidence="2">The sequence shown here is derived from an EMBL/GenBank/DDBJ whole genome shotgun (WGS) entry which is preliminary data.</text>
</comment>
<evidence type="ECO:0000313" key="2">
    <source>
        <dbReference type="EMBL" id="CAK9117317.1"/>
    </source>
</evidence>
<proteinExistence type="predicted"/>
<keyword evidence="1" id="KW-0175">Coiled coil</keyword>
<evidence type="ECO:0000313" key="3">
    <source>
        <dbReference type="Proteomes" id="UP001642484"/>
    </source>
</evidence>
<organism evidence="2 3">
    <name type="scientific">Durusdinium trenchii</name>
    <dbReference type="NCBI Taxonomy" id="1381693"/>
    <lineage>
        <taxon>Eukaryota</taxon>
        <taxon>Sar</taxon>
        <taxon>Alveolata</taxon>
        <taxon>Dinophyceae</taxon>
        <taxon>Suessiales</taxon>
        <taxon>Symbiodiniaceae</taxon>
        <taxon>Durusdinium</taxon>
    </lineage>
</organism>
<name>A0ABP0SY66_9DINO</name>
<accession>A0ABP0SY66</accession>
<reference evidence="2 3" key="1">
    <citation type="submission" date="2024-02" db="EMBL/GenBank/DDBJ databases">
        <authorList>
            <person name="Chen Y."/>
            <person name="Shah S."/>
            <person name="Dougan E. K."/>
            <person name="Thang M."/>
            <person name="Chan C."/>
        </authorList>
    </citation>
    <scope>NUCLEOTIDE SEQUENCE [LARGE SCALE GENOMIC DNA]</scope>
</reference>
<protein>
    <submittedName>
        <fullName evidence="2">Uncharacterized protein</fullName>
    </submittedName>
</protein>
<dbReference type="Proteomes" id="UP001642484">
    <property type="component" value="Unassembled WGS sequence"/>
</dbReference>
<gene>
    <name evidence="2" type="ORF">CCMP2556_LOCUS54673</name>
</gene>
<keyword evidence="3" id="KW-1185">Reference proteome</keyword>
<feature type="coiled-coil region" evidence="1">
    <location>
        <begin position="47"/>
        <end position="74"/>
    </location>
</feature>
<evidence type="ECO:0000256" key="1">
    <source>
        <dbReference type="SAM" id="Coils"/>
    </source>
</evidence>